<dbReference type="InterPro" id="IPR024607">
    <property type="entry name" value="Sulfatase_CS"/>
</dbReference>
<dbReference type="Gene3D" id="3.40.720.10">
    <property type="entry name" value="Alkaline Phosphatase, subunit A"/>
    <property type="match status" value="1"/>
</dbReference>
<evidence type="ECO:0000256" key="1">
    <source>
        <dbReference type="ARBA" id="ARBA00001913"/>
    </source>
</evidence>
<name>A0A653CG78_CALMS</name>
<keyword evidence="4" id="KW-0378">Hydrolase</keyword>
<evidence type="ECO:0000256" key="6">
    <source>
        <dbReference type="ARBA" id="ARBA00023180"/>
    </source>
</evidence>
<dbReference type="GO" id="GO:0008484">
    <property type="term" value="F:sulfuric ester hydrolase activity"/>
    <property type="evidence" value="ECO:0007669"/>
    <property type="project" value="InterPro"/>
</dbReference>
<dbReference type="Pfam" id="PF00884">
    <property type="entry name" value="Sulfatase"/>
    <property type="match status" value="1"/>
</dbReference>
<sequence length="573" mass="65012">MDYSRAVKIGLFLAIISLEEVIASKKPNIILIVGDDEGWNDFGFHGSSQIPTPNIDALAYNGVILDKFYTQQTCTPSRAALLTGVYPFRYGFQGTPINAGENRSLPFNIPTMAEQLKKLGYSTHLVGKWHLGAAYKKVTPTRRGFDSHFGYWAGFVGYFDYMASSEFTDTTNYTGLDLHHNFEPLWKYQGQYATDLFTKRSLNIIDKHNKDEPLFLLLAHLAAHTGKDGTELGVPNITEANEKYKYIDRKERRQYAEVVKKMDDSIGEIVQKLSDRKMLENSIIIFFSDNGAQTEGMYQNFASGWPLRGLKFTLFEGGVRGSCVAYSPLFEKQGYVNKELMHITDWLPTLYHAAGGNVSKLGKIDGINQWDVISRNISTNRSEILLNIDEVVNHSGVLGYNGRYKLINGTYKQGIYDSYFGDSGRNGNGPEYDFQAVLNSPTHVAIQKLASKIQIDKQSITRTKKQVDRSSCRDKSYTPKISCHEFCLFDIDQDPCETKNVIGDGDKLDIVNVLKNKLEGYYQVLTPQLNMKVDINSDPARFNDTWSTWLDYEEHKFGIRNVLQYLYESLVYT</sequence>
<keyword evidence="9" id="KW-1185">Reference proteome</keyword>
<dbReference type="SUPFAM" id="SSF53649">
    <property type="entry name" value="Alkaline phosphatase-like"/>
    <property type="match status" value="1"/>
</dbReference>
<dbReference type="CDD" id="cd16029">
    <property type="entry name" value="4-S"/>
    <property type="match status" value="1"/>
</dbReference>
<dbReference type="PROSITE" id="PS00149">
    <property type="entry name" value="SULFATASE_2"/>
    <property type="match status" value="1"/>
</dbReference>
<protein>
    <recommendedName>
        <fullName evidence="7">Sulfatase N-terminal domain-containing protein</fullName>
    </recommendedName>
</protein>
<evidence type="ECO:0000256" key="4">
    <source>
        <dbReference type="ARBA" id="ARBA00022801"/>
    </source>
</evidence>
<feature type="domain" description="Sulfatase N-terminal" evidence="7">
    <location>
        <begin position="27"/>
        <end position="355"/>
    </location>
</feature>
<evidence type="ECO:0000313" key="9">
    <source>
        <dbReference type="Proteomes" id="UP000410492"/>
    </source>
</evidence>
<proteinExistence type="inferred from homology"/>
<dbReference type="InterPro" id="IPR017850">
    <property type="entry name" value="Alkaline_phosphatase_core_sf"/>
</dbReference>
<dbReference type="Proteomes" id="UP000410492">
    <property type="component" value="Unassembled WGS sequence"/>
</dbReference>
<evidence type="ECO:0000313" key="8">
    <source>
        <dbReference type="EMBL" id="VEN46935.1"/>
    </source>
</evidence>
<evidence type="ECO:0000259" key="7">
    <source>
        <dbReference type="Pfam" id="PF00884"/>
    </source>
</evidence>
<dbReference type="AlphaFoldDB" id="A0A653CG78"/>
<dbReference type="OrthoDB" id="103349at2759"/>
<dbReference type="GO" id="GO:0046872">
    <property type="term" value="F:metal ion binding"/>
    <property type="evidence" value="ECO:0007669"/>
    <property type="project" value="UniProtKB-KW"/>
</dbReference>
<dbReference type="EMBL" id="CAACVG010007762">
    <property type="protein sequence ID" value="VEN46935.1"/>
    <property type="molecule type" value="Genomic_DNA"/>
</dbReference>
<accession>A0A653CG78</accession>
<dbReference type="Gene3D" id="3.30.1120.10">
    <property type="match status" value="1"/>
</dbReference>
<keyword evidence="6" id="KW-0325">Glycoprotein</keyword>
<organism evidence="8 9">
    <name type="scientific">Callosobruchus maculatus</name>
    <name type="common">Southern cowpea weevil</name>
    <name type="synonym">Pulse bruchid</name>
    <dbReference type="NCBI Taxonomy" id="64391"/>
    <lineage>
        <taxon>Eukaryota</taxon>
        <taxon>Metazoa</taxon>
        <taxon>Ecdysozoa</taxon>
        <taxon>Arthropoda</taxon>
        <taxon>Hexapoda</taxon>
        <taxon>Insecta</taxon>
        <taxon>Pterygota</taxon>
        <taxon>Neoptera</taxon>
        <taxon>Endopterygota</taxon>
        <taxon>Coleoptera</taxon>
        <taxon>Polyphaga</taxon>
        <taxon>Cucujiformia</taxon>
        <taxon>Chrysomeloidea</taxon>
        <taxon>Chrysomelidae</taxon>
        <taxon>Bruchinae</taxon>
        <taxon>Bruchini</taxon>
        <taxon>Callosobruchus</taxon>
    </lineage>
</organism>
<dbReference type="InterPro" id="IPR000917">
    <property type="entry name" value="Sulfatase_N"/>
</dbReference>
<dbReference type="InterPro" id="IPR047115">
    <property type="entry name" value="ARSB"/>
</dbReference>
<comment type="cofactor">
    <cofactor evidence="1">
        <name>Ca(2+)</name>
        <dbReference type="ChEBI" id="CHEBI:29108"/>
    </cofactor>
</comment>
<dbReference type="PANTHER" id="PTHR10342">
    <property type="entry name" value="ARYLSULFATASE"/>
    <property type="match status" value="1"/>
</dbReference>
<evidence type="ECO:0000256" key="5">
    <source>
        <dbReference type="ARBA" id="ARBA00022837"/>
    </source>
</evidence>
<keyword evidence="3" id="KW-0479">Metal-binding</keyword>
<evidence type="ECO:0000256" key="3">
    <source>
        <dbReference type="ARBA" id="ARBA00022723"/>
    </source>
</evidence>
<gene>
    <name evidence="8" type="ORF">CALMAC_LOCUS8863</name>
</gene>
<comment type="similarity">
    <text evidence="2">Belongs to the sulfatase family.</text>
</comment>
<keyword evidence="5" id="KW-0106">Calcium</keyword>
<reference evidence="8 9" key="1">
    <citation type="submission" date="2019-01" db="EMBL/GenBank/DDBJ databases">
        <authorList>
            <person name="Sayadi A."/>
        </authorList>
    </citation>
    <scope>NUCLEOTIDE SEQUENCE [LARGE SCALE GENOMIC DNA]</scope>
</reference>
<evidence type="ECO:0000256" key="2">
    <source>
        <dbReference type="ARBA" id="ARBA00008779"/>
    </source>
</evidence>
<dbReference type="PANTHER" id="PTHR10342:SF273">
    <property type="entry name" value="RE14504P"/>
    <property type="match status" value="1"/>
</dbReference>